<organism evidence="2 3">
    <name type="scientific">Knipowitschia caucasica</name>
    <name type="common">Caucasian dwarf goby</name>
    <name type="synonym">Pomatoschistus caucasicus</name>
    <dbReference type="NCBI Taxonomy" id="637954"/>
    <lineage>
        <taxon>Eukaryota</taxon>
        <taxon>Metazoa</taxon>
        <taxon>Chordata</taxon>
        <taxon>Craniata</taxon>
        <taxon>Vertebrata</taxon>
        <taxon>Euteleostomi</taxon>
        <taxon>Actinopterygii</taxon>
        <taxon>Neopterygii</taxon>
        <taxon>Teleostei</taxon>
        <taxon>Neoteleostei</taxon>
        <taxon>Acanthomorphata</taxon>
        <taxon>Gobiaria</taxon>
        <taxon>Gobiiformes</taxon>
        <taxon>Gobioidei</taxon>
        <taxon>Gobiidae</taxon>
        <taxon>Gobiinae</taxon>
        <taxon>Knipowitschia</taxon>
    </lineage>
</organism>
<name>A0AAV2IWR1_KNICA</name>
<keyword evidence="1" id="KW-0732">Signal</keyword>
<accession>A0AAV2IWR1</accession>
<dbReference type="EMBL" id="OZ035823">
    <property type="protein sequence ID" value="CAL1569713.1"/>
    <property type="molecule type" value="Genomic_DNA"/>
</dbReference>
<protein>
    <recommendedName>
        <fullName evidence="4">Secreted protein</fullName>
    </recommendedName>
</protein>
<reference evidence="2 3" key="1">
    <citation type="submission" date="2024-04" db="EMBL/GenBank/DDBJ databases">
        <authorList>
            <person name="Waldvogel A.-M."/>
            <person name="Schoenle A."/>
        </authorList>
    </citation>
    <scope>NUCLEOTIDE SEQUENCE [LARGE SCALE GENOMIC DNA]</scope>
</reference>
<proteinExistence type="predicted"/>
<dbReference type="Proteomes" id="UP001497482">
    <property type="component" value="Chromosome 1"/>
</dbReference>
<evidence type="ECO:0008006" key="4">
    <source>
        <dbReference type="Google" id="ProtNLM"/>
    </source>
</evidence>
<evidence type="ECO:0000256" key="1">
    <source>
        <dbReference type="SAM" id="SignalP"/>
    </source>
</evidence>
<dbReference type="AlphaFoldDB" id="A0AAV2IWR1"/>
<gene>
    <name evidence="2" type="ORF">KC01_LOCUS2108</name>
</gene>
<sequence length="102" mass="11071">MCVAWCPADMCVAGVLQTCVWLVSCRHVWLGVLQTCVWCPADMCVVSCRHVCGVLQTCVWCPADMCVVSCRHVCGWYPADVAGSYSQSPVCRQVVIAEGRGA</sequence>
<evidence type="ECO:0000313" key="3">
    <source>
        <dbReference type="Proteomes" id="UP001497482"/>
    </source>
</evidence>
<feature type="signal peptide" evidence="1">
    <location>
        <begin position="1"/>
        <end position="25"/>
    </location>
</feature>
<evidence type="ECO:0000313" key="2">
    <source>
        <dbReference type="EMBL" id="CAL1569713.1"/>
    </source>
</evidence>
<feature type="chain" id="PRO_5043864360" description="Secreted protein" evidence="1">
    <location>
        <begin position="26"/>
        <end position="102"/>
    </location>
</feature>
<keyword evidence="3" id="KW-1185">Reference proteome</keyword>